<feature type="coiled-coil region" evidence="1">
    <location>
        <begin position="29"/>
        <end position="56"/>
    </location>
</feature>
<reference evidence="3" key="1">
    <citation type="submission" date="2016-10" db="EMBL/GenBank/DDBJ databases">
        <authorList>
            <person name="Varghese N."/>
            <person name="Submissions S."/>
        </authorList>
    </citation>
    <scope>NUCLEOTIDE SEQUENCE [LARGE SCALE GENOMIC DNA]</scope>
    <source>
        <strain evidence="3">DSM 15718</strain>
    </source>
</reference>
<dbReference type="Proteomes" id="UP000198569">
    <property type="component" value="Unassembled WGS sequence"/>
</dbReference>
<dbReference type="RefSeq" id="WP_139262306.1">
    <property type="nucleotide sequence ID" value="NZ_FNMV01000007.1"/>
</dbReference>
<keyword evidence="3" id="KW-1185">Reference proteome</keyword>
<evidence type="ECO:0000313" key="3">
    <source>
        <dbReference type="Proteomes" id="UP000198569"/>
    </source>
</evidence>
<name>A0A1H2Z2S2_9FLAO</name>
<feature type="coiled-coil region" evidence="1">
    <location>
        <begin position="88"/>
        <end position="122"/>
    </location>
</feature>
<keyword evidence="1" id="KW-0175">Coiled coil</keyword>
<proteinExistence type="predicted"/>
<dbReference type="AlphaFoldDB" id="A0A1H2Z2S2"/>
<evidence type="ECO:0000313" key="2">
    <source>
        <dbReference type="EMBL" id="SDX11617.1"/>
    </source>
</evidence>
<sequence length="126" mass="14466">MNEFLNIVLYPSLFAFLGIAGTKFWDWVKPKAQKDIETADAKAKDIENDKSQLDLTKGLLDFATEQLDKAIAQIKKRDDVIDTQDLLIQDLNAKLKNRNKQFDELTEQVAHLITELTKYKQLNGKI</sequence>
<protein>
    <submittedName>
        <fullName evidence="2">Uncharacterized protein</fullName>
    </submittedName>
</protein>
<gene>
    <name evidence="2" type="ORF">SAMN05444338_10765</name>
</gene>
<dbReference type="EMBL" id="FNMV01000007">
    <property type="protein sequence ID" value="SDX11617.1"/>
    <property type="molecule type" value="Genomic_DNA"/>
</dbReference>
<dbReference type="STRING" id="229203.SAMN05444338_10765"/>
<accession>A0A1H2Z2S2</accession>
<dbReference type="OrthoDB" id="1367676at2"/>
<organism evidence="2 3">
    <name type="scientific">Flavobacterium degerlachei</name>
    <dbReference type="NCBI Taxonomy" id="229203"/>
    <lineage>
        <taxon>Bacteria</taxon>
        <taxon>Pseudomonadati</taxon>
        <taxon>Bacteroidota</taxon>
        <taxon>Flavobacteriia</taxon>
        <taxon>Flavobacteriales</taxon>
        <taxon>Flavobacteriaceae</taxon>
        <taxon>Flavobacterium</taxon>
    </lineage>
</organism>
<evidence type="ECO:0000256" key="1">
    <source>
        <dbReference type="SAM" id="Coils"/>
    </source>
</evidence>